<dbReference type="InterPro" id="IPR056594">
    <property type="entry name" value="AT5G49610-like_b-prop"/>
</dbReference>
<dbReference type="Pfam" id="PF23635">
    <property type="entry name" value="Beta-prop_AT5G49610-like"/>
    <property type="match status" value="1"/>
</dbReference>
<keyword evidence="16 21" id="KW-0472">Membrane</keyword>
<keyword evidence="13" id="KW-0418">Kinase</keyword>
<dbReference type="SMART" id="SM00365">
    <property type="entry name" value="LRR_SD22"/>
    <property type="match status" value="6"/>
</dbReference>
<sequence length="1087" mass="120740">MERLPKCAWDKLQAINLDATNMTGNIPVWLGNMTNLTDFSVSGNQLSGPVPLGLGALTKLTVLYLGQNNLTGIISEDHLANLRNMVILDLSYTYLKVVVGSTWTPPFKLIRAQLASCQLGPGFPALFKHQKGINYIDVSNAGIADAIPSWFWDEISYASYVDMSHNQIDGELPAKLEAKTWQELHLNSNQLKGSIPKLLRNITKLDISRNSLSAPLPSDFQAPELAALVLFSNHIPGSVPLSICDLQSLAILDLSNNLLVGELPQCRVASLGISTLLLENNSLSGEFPSFLRSCMKITFLDLARNNFHGSLPKWIGDLSSLVIFRLRSNMFSGQIPSEITELEDLQYLDLAKNNISGIIPQSLATLKGMSSENQDPRQTGLNGPFVQTSERFGEVMEFEWYDDSLFVAIKGRELPYSSQLKYMVSIDLSSNNLVGNLPEEVGSLIGLINLNLSFNQLTGNIPYQIGVLQSLESLDLSHNQLSGEIPQTLSNLTSLGELNLSYNNLSGRIPSGPQLNTLHTDDPASMYIGNTGLCGHPLPNNCSENETPHGHPIREGNNGWLTEMSFTLGIIVGFLLGLWLVFCALLFKKTWRIAYFRLFDNLYDRAYVFVVVSWALWFRKASASSKTKKIERLFVMGFWSHHHHPMAWPPSLGLPPGDHTPPPRPANDTTAGGGDPTQPPPAKSRKTSHRTAIDSLGEDLLLDIFLRLPTLASLVRAALTCRAWRAAVASSPSFRRRFRDLHPPPLLGVFCDPRGHGLPVFLPSHGRDRDVLAAIRGGDFLLTRRLRDLDDGGAPLRWRVSDCRGGYLLLVNSHGPADDRFHQYALSDQRFGGQQCGCGRCHRPRRIFANFPRPTLDLLGRGSHLVWLCHDESRVQATVFSNGTNGWCYLPWVDIEARASPVAPHDGNKHWLKPGMQANGLIFWPFKNKEHMLVLDTSTMEFTVHEFPVFSEVQQDCSFVVGETKDDGPCIVCVVGTTVSVWMRKFDEKGVERWRFADSILSSEEANQLGILGGLKVVTINDGFVYLATTEMIFSLCIETKKIEKLFPMSFRSRHLHPYIMAWPPSLVGNYGKFAAPRLSHQCLTAN</sequence>
<evidence type="ECO:0000313" key="24">
    <source>
        <dbReference type="Proteomes" id="UP000006591"/>
    </source>
</evidence>
<evidence type="ECO:0000256" key="5">
    <source>
        <dbReference type="ARBA" id="ARBA00022527"/>
    </source>
</evidence>
<evidence type="ECO:0000256" key="19">
    <source>
        <dbReference type="ARBA" id="ARBA00048679"/>
    </source>
</evidence>
<dbReference type="Gene3D" id="1.20.1280.50">
    <property type="match status" value="1"/>
</dbReference>
<dbReference type="PANTHER" id="PTHR48063">
    <property type="entry name" value="LRR RECEPTOR-LIKE KINASE"/>
    <property type="match status" value="1"/>
</dbReference>
<dbReference type="InterPro" id="IPR032675">
    <property type="entry name" value="LRR_dom_sf"/>
</dbReference>
<keyword evidence="12" id="KW-0547">Nucleotide-binding</keyword>
<feature type="transmembrane region" description="Helical" evidence="21">
    <location>
        <begin position="566"/>
        <end position="587"/>
    </location>
</feature>
<dbReference type="SMART" id="SM00256">
    <property type="entry name" value="FBOX"/>
    <property type="match status" value="1"/>
</dbReference>
<dbReference type="GO" id="GO:0005886">
    <property type="term" value="C:plasma membrane"/>
    <property type="evidence" value="ECO:0007669"/>
    <property type="project" value="UniProtKB-SubCell"/>
</dbReference>
<keyword evidence="24" id="KW-1185">Reference proteome</keyword>
<evidence type="ECO:0000256" key="13">
    <source>
        <dbReference type="ARBA" id="ARBA00022777"/>
    </source>
</evidence>
<feature type="region of interest" description="Disordered" evidence="20">
    <location>
        <begin position="650"/>
        <end position="689"/>
    </location>
</feature>
<dbReference type="InterPro" id="IPR001810">
    <property type="entry name" value="F-box_dom"/>
</dbReference>
<comment type="catalytic activity">
    <reaction evidence="18">
        <text>L-threonyl-[protein] + ATP = O-phospho-L-threonyl-[protein] + ADP + H(+)</text>
        <dbReference type="Rhea" id="RHEA:46608"/>
        <dbReference type="Rhea" id="RHEA-COMP:11060"/>
        <dbReference type="Rhea" id="RHEA-COMP:11605"/>
        <dbReference type="ChEBI" id="CHEBI:15378"/>
        <dbReference type="ChEBI" id="CHEBI:30013"/>
        <dbReference type="ChEBI" id="CHEBI:30616"/>
        <dbReference type="ChEBI" id="CHEBI:61977"/>
        <dbReference type="ChEBI" id="CHEBI:456216"/>
        <dbReference type="EC" id="2.7.11.1"/>
    </reaction>
</comment>
<dbReference type="EnsemblPlants" id="ONIVA01G25190.1">
    <property type="protein sequence ID" value="ONIVA01G25190.1"/>
    <property type="gene ID" value="ONIVA01G25190"/>
</dbReference>
<dbReference type="Gene3D" id="3.80.10.10">
    <property type="entry name" value="Ribonuclease Inhibitor"/>
    <property type="match status" value="2"/>
</dbReference>
<dbReference type="InterPro" id="IPR001611">
    <property type="entry name" value="Leu-rich_rpt"/>
</dbReference>
<dbReference type="HOGENOM" id="CLU_285196_0_0_1"/>
<dbReference type="GO" id="GO:0004674">
    <property type="term" value="F:protein serine/threonine kinase activity"/>
    <property type="evidence" value="ECO:0007669"/>
    <property type="project" value="UniProtKB-KW"/>
</dbReference>
<evidence type="ECO:0000256" key="1">
    <source>
        <dbReference type="ARBA" id="ARBA00004251"/>
    </source>
</evidence>
<dbReference type="PROSITE" id="PS51450">
    <property type="entry name" value="LRR"/>
    <property type="match status" value="2"/>
</dbReference>
<dbReference type="FunFam" id="3.80.10.10:FF:000111">
    <property type="entry name" value="LRR receptor-like serine/threonine-protein kinase ERECTA"/>
    <property type="match status" value="1"/>
</dbReference>
<evidence type="ECO:0000256" key="4">
    <source>
        <dbReference type="ARBA" id="ARBA00022475"/>
    </source>
</evidence>
<dbReference type="InterPro" id="IPR003591">
    <property type="entry name" value="Leu-rich_rpt_typical-subtyp"/>
</dbReference>
<dbReference type="EC" id="2.7.11.1" evidence="3"/>
<evidence type="ECO:0000256" key="6">
    <source>
        <dbReference type="ARBA" id="ARBA00022614"/>
    </source>
</evidence>
<evidence type="ECO:0000256" key="3">
    <source>
        <dbReference type="ARBA" id="ARBA00012513"/>
    </source>
</evidence>
<evidence type="ECO:0000256" key="12">
    <source>
        <dbReference type="ARBA" id="ARBA00022741"/>
    </source>
</evidence>
<evidence type="ECO:0000256" key="20">
    <source>
        <dbReference type="SAM" id="MobiDB-lite"/>
    </source>
</evidence>
<evidence type="ECO:0000256" key="7">
    <source>
        <dbReference type="ARBA" id="ARBA00022626"/>
    </source>
</evidence>
<dbReference type="InterPro" id="IPR036047">
    <property type="entry name" value="F-box-like_dom_sf"/>
</dbReference>
<keyword evidence="11" id="KW-0677">Repeat</keyword>
<evidence type="ECO:0000256" key="18">
    <source>
        <dbReference type="ARBA" id="ARBA00047899"/>
    </source>
</evidence>
<evidence type="ECO:0000256" key="17">
    <source>
        <dbReference type="ARBA" id="ARBA00023180"/>
    </source>
</evidence>
<name>A0A0E0FPA3_ORYNI</name>
<keyword evidence="9 21" id="KW-0812">Transmembrane</keyword>
<dbReference type="InterPro" id="IPR046956">
    <property type="entry name" value="RLP23-like"/>
</dbReference>
<dbReference type="SUPFAM" id="SSF52058">
    <property type="entry name" value="L domain-like"/>
    <property type="match status" value="2"/>
</dbReference>
<keyword evidence="10" id="KW-0732">Signal</keyword>
<keyword evidence="5" id="KW-0723">Serine/threonine-protein kinase</keyword>
<evidence type="ECO:0000256" key="9">
    <source>
        <dbReference type="ARBA" id="ARBA00022692"/>
    </source>
</evidence>
<keyword evidence="6" id="KW-0433">Leucine-rich repeat</keyword>
<organism evidence="23">
    <name type="scientific">Oryza nivara</name>
    <name type="common">Indian wild rice</name>
    <name type="synonym">Oryza sativa f. spontanea</name>
    <dbReference type="NCBI Taxonomy" id="4536"/>
    <lineage>
        <taxon>Eukaryota</taxon>
        <taxon>Viridiplantae</taxon>
        <taxon>Streptophyta</taxon>
        <taxon>Embryophyta</taxon>
        <taxon>Tracheophyta</taxon>
        <taxon>Spermatophyta</taxon>
        <taxon>Magnoliopsida</taxon>
        <taxon>Liliopsida</taxon>
        <taxon>Poales</taxon>
        <taxon>Poaceae</taxon>
        <taxon>BOP clade</taxon>
        <taxon>Oryzoideae</taxon>
        <taxon>Oryzeae</taxon>
        <taxon>Oryzinae</taxon>
        <taxon>Oryza</taxon>
    </lineage>
</organism>
<dbReference type="InterPro" id="IPR025875">
    <property type="entry name" value="Leu-rich_rpt_4"/>
</dbReference>
<dbReference type="Pfam" id="PF12799">
    <property type="entry name" value="LRR_4"/>
    <property type="match status" value="1"/>
</dbReference>
<keyword evidence="4" id="KW-1003">Cell membrane</keyword>
<feature type="transmembrane region" description="Helical" evidence="21">
    <location>
        <begin position="599"/>
        <end position="618"/>
    </location>
</feature>
<dbReference type="FunFam" id="3.80.10.10:FF:000095">
    <property type="entry name" value="LRR receptor-like serine/threonine-protein kinase GSO1"/>
    <property type="match status" value="1"/>
</dbReference>
<keyword evidence="8" id="KW-0808">Transferase</keyword>
<reference evidence="23" key="2">
    <citation type="submission" date="2018-04" db="EMBL/GenBank/DDBJ databases">
        <title>OnivRS2 (Oryza nivara Reference Sequence Version 2).</title>
        <authorList>
            <person name="Zhang J."/>
            <person name="Kudrna D."/>
            <person name="Lee S."/>
            <person name="Talag J."/>
            <person name="Rajasekar S."/>
            <person name="Welchert J."/>
            <person name="Hsing Y.-I."/>
            <person name="Wing R.A."/>
        </authorList>
    </citation>
    <scope>NUCLEOTIDE SEQUENCE [LARGE SCALE GENOMIC DNA]</scope>
</reference>
<keyword evidence="7" id="KW-1070">Brassinosteroid signaling pathway</keyword>
<protein>
    <recommendedName>
        <fullName evidence="3">non-specific serine/threonine protein kinase</fullName>
        <ecNumber evidence="3">2.7.11.1</ecNumber>
    </recommendedName>
</protein>
<reference evidence="23" key="1">
    <citation type="submission" date="2015-04" db="UniProtKB">
        <authorList>
            <consortium name="EnsemblPlants"/>
        </authorList>
    </citation>
    <scope>IDENTIFICATION</scope>
    <source>
        <strain evidence="23">SL10</strain>
    </source>
</reference>
<dbReference type="eggNOG" id="KOG0619">
    <property type="taxonomic scope" value="Eukaryota"/>
</dbReference>
<dbReference type="SMART" id="SM00369">
    <property type="entry name" value="LRR_TYP"/>
    <property type="match status" value="6"/>
</dbReference>
<dbReference type="GO" id="GO:0009742">
    <property type="term" value="P:brassinosteroid mediated signaling pathway"/>
    <property type="evidence" value="ECO:0007669"/>
    <property type="project" value="UniProtKB-KW"/>
</dbReference>
<dbReference type="SUPFAM" id="SSF81383">
    <property type="entry name" value="F-box domain"/>
    <property type="match status" value="1"/>
</dbReference>
<keyword evidence="14" id="KW-0067">ATP-binding</keyword>
<evidence type="ECO:0000256" key="2">
    <source>
        <dbReference type="ARBA" id="ARBA00009592"/>
    </source>
</evidence>
<dbReference type="STRING" id="4536.A0A0E0FPA3"/>
<keyword evidence="17" id="KW-0325">Glycoprotein</keyword>
<evidence type="ECO:0000256" key="21">
    <source>
        <dbReference type="SAM" id="Phobius"/>
    </source>
</evidence>
<dbReference type="FunFam" id="3.80.10.10:FF:000041">
    <property type="entry name" value="LRR receptor-like serine/threonine-protein kinase ERECTA"/>
    <property type="match status" value="1"/>
</dbReference>
<dbReference type="PRINTS" id="PR00019">
    <property type="entry name" value="LEURICHRPT"/>
</dbReference>
<proteinExistence type="inferred from homology"/>
<evidence type="ECO:0000259" key="22">
    <source>
        <dbReference type="SMART" id="SM00256"/>
    </source>
</evidence>
<dbReference type="Proteomes" id="UP000006591">
    <property type="component" value="Chromosome 1"/>
</dbReference>
<dbReference type="Pfam" id="PF00560">
    <property type="entry name" value="LRR_1"/>
    <property type="match status" value="4"/>
</dbReference>
<evidence type="ECO:0000256" key="11">
    <source>
        <dbReference type="ARBA" id="ARBA00022737"/>
    </source>
</evidence>
<comment type="catalytic activity">
    <reaction evidence="19">
        <text>L-seryl-[protein] + ATP = O-phospho-L-seryl-[protein] + ADP + H(+)</text>
        <dbReference type="Rhea" id="RHEA:17989"/>
        <dbReference type="Rhea" id="RHEA-COMP:9863"/>
        <dbReference type="Rhea" id="RHEA-COMP:11604"/>
        <dbReference type="ChEBI" id="CHEBI:15378"/>
        <dbReference type="ChEBI" id="CHEBI:29999"/>
        <dbReference type="ChEBI" id="CHEBI:30616"/>
        <dbReference type="ChEBI" id="CHEBI:83421"/>
        <dbReference type="ChEBI" id="CHEBI:456216"/>
        <dbReference type="EC" id="2.7.11.1"/>
    </reaction>
</comment>
<comment type="subcellular location">
    <subcellularLocation>
        <location evidence="1">Cell membrane</location>
        <topology evidence="1">Single-pass type I membrane protein</topology>
    </subcellularLocation>
</comment>
<dbReference type="AlphaFoldDB" id="A0A0E0FPA3"/>
<feature type="domain" description="F-box" evidence="22">
    <location>
        <begin position="696"/>
        <end position="737"/>
    </location>
</feature>
<dbReference type="Pfam" id="PF12937">
    <property type="entry name" value="F-box-like"/>
    <property type="match status" value="1"/>
</dbReference>
<evidence type="ECO:0000256" key="10">
    <source>
        <dbReference type="ARBA" id="ARBA00022729"/>
    </source>
</evidence>
<accession>A0A0E0FPA3</accession>
<comment type="similarity">
    <text evidence="2">Belongs to the RLP family.</text>
</comment>
<dbReference type="GO" id="GO:0005524">
    <property type="term" value="F:ATP binding"/>
    <property type="evidence" value="ECO:0007669"/>
    <property type="project" value="UniProtKB-KW"/>
</dbReference>
<keyword evidence="15 21" id="KW-1133">Transmembrane helix</keyword>
<evidence type="ECO:0000313" key="23">
    <source>
        <dbReference type="EnsemblPlants" id="ONIVA01G25190.1"/>
    </source>
</evidence>
<evidence type="ECO:0000256" key="14">
    <source>
        <dbReference type="ARBA" id="ARBA00022840"/>
    </source>
</evidence>
<evidence type="ECO:0000256" key="8">
    <source>
        <dbReference type="ARBA" id="ARBA00022679"/>
    </source>
</evidence>
<dbReference type="PANTHER" id="PTHR48063:SF108">
    <property type="entry name" value="LEUCINE-RICH REPEAT-CONTAINING N-TERMINAL PLANT-TYPE DOMAIN-CONTAINING PROTEIN"/>
    <property type="match status" value="1"/>
</dbReference>
<evidence type="ECO:0000256" key="16">
    <source>
        <dbReference type="ARBA" id="ARBA00023136"/>
    </source>
</evidence>
<evidence type="ECO:0000256" key="15">
    <source>
        <dbReference type="ARBA" id="ARBA00022989"/>
    </source>
</evidence>
<dbReference type="Gramene" id="ONIVA01G25190.1">
    <property type="protein sequence ID" value="ONIVA01G25190.1"/>
    <property type="gene ID" value="ONIVA01G25190"/>
</dbReference>